<name>A0A7Y0EWU0_9BIFI</name>
<dbReference type="EMBL" id="JAAIIG010000003">
    <property type="protein sequence ID" value="NMM97872.1"/>
    <property type="molecule type" value="Genomic_DNA"/>
</dbReference>
<gene>
    <name evidence="1" type="ORF">G1C97_0821</name>
</gene>
<dbReference type="Proteomes" id="UP000543419">
    <property type="component" value="Unassembled WGS sequence"/>
</dbReference>
<keyword evidence="2" id="KW-1185">Reference proteome</keyword>
<dbReference type="AlphaFoldDB" id="A0A7Y0EWU0"/>
<accession>A0A7Y0EWU0</accession>
<comment type="caution">
    <text evidence="1">The sequence shown here is derived from an EMBL/GenBank/DDBJ whole genome shotgun (WGS) entry which is preliminary data.</text>
</comment>
<protein>
    <submittedName>
        <fullName evidence="1">Uncharacterized protein</fullName>
    </submittedName>
</protein>
<sequence length="41" mass="4498">MSFKDSMIRGLATLGANTMIQHGMSNGKMLNDILKDNESAR</sequence>
<evidence type="ECO:0000313" key="1">
    <source>
        <dbReference type="EMBL" id="NMM97872.1"/>
    </source>
</evidence>
<organism evidence="1 2">
    <name type="scientific">Bifidobacterium olomucense</name>
    <dbReference type="NCBI Taxonomy" id="2675324"/>
    <lineage>
        <taxon>Bacteria</taxon>
        <taxon>Bacillati</taxon>
        <taxon>Actinomycetota</taxon>
        <taxon>Actinomycetes</taxon>
        <taxon>Bifidobacteriales</taxon>
        <taxon>Bifidobacteriaceae</taxon>
        <taxon>Bifidobacterium</taxon>
    </lineage>
</organism>
<evidence type="ECO:0000313" key="2">
    <source>
        <dbReference type="Proteomes" id="UP000543419"/>
    </source>
</evidence>
<proteinExistence type="predicted"/>
<dbReference type="RefSeq" id="WP_277348143.1">
    <property type="nucleotide sequence ID" value="NZ_JAAIIG010000003.1"/>
</dbReference>
<reference evidence="1 2" key="1">
    <citation type="submission" date="2020-02" db="EMBL/GenBank/DDBJ databases">
        <title>Characterization of phylogenetic diversity of novel bifidobacterial species isolated in Czech ZOOs.</title>
        <authorList>
            <person name="Lugli G.A."/>
            <person name="Vera N.B."/>
            <person name="Ventura M."/>
        </authorList>
    </citation>
    <scope>NUCLEOTIDE SEQUENCE [LARGE SCALE GENOMIC DNA]</scope>
    <source>
        <strain evidence="1 2">DSM 109959</strain>
    </source>
</reference>